<dbReference type="Pfam" id="PF05135">
    <property type="entry name" value="Phage_connect_1"/>
    <property type="match status" value="1"/>
</dbReference>
<dbReference type="InterPro" id="IPR006450">
    <property type="entry name" value="Phage_HK97_gp6-like"/>
</dbReference>
<protein>
    <submittedName>
        <fullName evidence="1">Phage gp6-like head-tail connector protein</fullName>
    </submittedName>
</protein>
<sequence length="91" mass="10660">MFELKFSEILLEDIKGYLNVFDNDSDLLIQTFLDSAKAYIRGYTGQNDLYLDEQKDIVVALYMLVEQYYDGHNNHEKSIENILNLHPNNLV</sequence>
<proteinExistence type="predicted"/>
<gene>
    <name evidence="1" type="ORF">I9063_002437</name>
</gene>
<reference evidence="1" key="1">
    <citation type="journal article" date="2018" name="Genome Biol.">
        <title>SKESA: strategic k-mer extension for scrupulous assemblies.</title>
        <authorList>
            <person name="Souvorov A."/>
            <person name="Agarwala R."/>
            <person name="Lipman D.J."/>
        </authorList>
    </citation>
    <scope>NUCLEOTIDE SEQUENCE</scope>
    <source>
        <strain evidence="1">C25</strain>
    </source>
</reference>
<dbReference type="InterPro" id="IPR021146">
    <property type="entry name" value="Phage_gp6-like_head-tail"/>
</dbReference>
<dbReference type="CDD" id="cd08054">
    <property type="entry name" value="gp6"/>
    <property type="match status" value="1"/>
</dbReference>
<dbReference type="Gene3D" id="1.10.3230.30">
    <property type="entry name" value="Phage gp6-like head-tail connector protein"/>
    <property type="match status" value="1"/>
</dbReference>
<accession>A0AAN5ND76</accession>
<dbReference type="AlphaFoldDB" id="A0AAN5ND76"/>
<evidence type="ECO:0000313" key="2">
    <source>
        <dbReference type="Proteomes" id="UP000855421"/>
    </source>
</evidence>
<dbReference type="EMBL" id="DACTBT010000018">
    <property type="protein sequence ID" value="HAT4299052.1"/>
    <property type="molecule type" value="Genomic_DNA"/>
</dbReference>
<organism evidence="1 2">
    <name type="scientific">Clostridium perfringens</name>
    <dbReference type="NCBI Taxonomy" id="1502"/>
    <lineage>
        <taxon>Bacteria</taxon>
        <taxon>Bacillati</taxon>
        <taxon>Bacillota</taxon>
        <taxon>Clostridia</taxon>
        <taxon>Eubacteriales</taxon>
        <taxon>Clostridiaceae</taxon>
        <taxon>Clostridium</taxon>
    </lineage>
</organism>
<evidence type="ECO:0000313" key="1">
    <source>
        <dbReference type="EMBL" id="HAT4299052.1"/>
    </source>
</evidence>
<dbReference type="Proteomes" id="UP000855421">
    <property type="component" value="Unassembled WGS sequence"/>
</dbReference>
<dbReference type="RefSeq" id="WP_057232890.1">
    <property type="nucleotide sequence ID" value="NZ_CATNXU010000001.1"/>
</dbReference>
<reference evidence="1" key="2">
    <citation type="submission" date="2020-07" db="EMBL/GenBank/DDBJ databases">
        <authorList>
            <consortium name="NCBI Pathogen Detection Project"/>
        </authorList>
    </citation>
    <scope>NUCLEOTIDE SEQUENCE</scope>
    <source>
        <strain evidence="1">C25</strain>
    </source>
</reference>
<comment type="caution">
    <text evidence="1">The sequence shown here is derived from an EMBL/GenBank/DDBJ whole genome shotgun (WGS) entry which is preliminary data.</text>
</comment>
<dbReference type="NCBIfam" id="TIGR01560">
    <property type="entry name" value="put_DNA_pack"/>
    <property type="match status" value="1"/>
</dbReference>
<name>A0AAN5ND76_CLOPF</name>